<proteinExistence type="predicted"/>
<keyword evidence="2" id="KW-1185">Reference proteome</keyword>
<sequence length="486" mass="55102">MSLLLGHPRFPTEVLVSFAHVKCQLAERERLWEGLLPDKPRQGPWYVVRDFNLILSANEKRGGRHFQPAEELKLSRFIYNGEVFDAVSVSHVVRAPSDHAPLLISFTPTTNITSDSFRFLNIWPSRRGFLDVVRLAWQKEATRSLFYVVWTKLRNVSRALHLWNKEMFGNVFENVIKGEAAVAAAELRVQSDLSVETHTELQRAQSHLNKQLEEVPSFEEVRKVIFEMDDDSAAGPDGFTGQFFVVAWEVVAQHVYRAVVCFFCGAKLSRFVTATSIVLLPKTMNPNDFTQFRPISVCNFLNKELMSEMGKKCRGGNLALKLDMVKTGLRQGDPLSPILFIIGSEVFSRGLNSLVNQPSFTAFKVPRHCSLITHLAFADDVIIFANGGAASLKRVMQILECYQHDSGQLVNVQKSGYLVHPRFSNPRQVVIERITGFQKKEFPIRYLGAPLFVGRARGFILVKSPYLHWDQQLGDGCWTLGVWRTC</sequence>
<dbReference type="PANTHER" id="PTHR46890">
    <property type="entry name" value="NON-LTR RETROLELEMENT REVERSE TRANSCRIPTASE-LIKE PROTEIN-RELATED"/>
    <property type="match status" value="1"/>
</dbReference>
<reference evidence="3" key="1">
    <citation type="submission" date="2025-08" db="UniProtKB">
        <authorList>
            <consortium name="RefSeq"/>
        </authorList>
    </citation>
    <scope>IDENTIFICATION</scope>
    <source>
        <tissue evidence="3">Leaves</tissue>
    </source>
</reference>
<dbReference type="InterPro" id="IPR000477">
    <property type="entry name" value="RT_dom"/>
</dbReference>
<accession>A0ABM4WPW9</accession>
<evidence type="ECO:0000313" key="2">
    <source>
        <dbReference type="Proteomes" id="UP001652660"/>
    </source>
</evidence>
<protein>
    <recommendedName>
        <fullName evidence="1">Reverse transcriptase domain-containing protein</fullName>
    </recommendedName>
</protein>
<feature type="domain" description="Reverse transcriptase" evidence="1">
    <location>
        <begin position="324"/>
        <end position="449"/>
    </location>
</feature>
<evidence type="ECO:0000259" key="1">
    <source>
        <dbReference type="Pfam" id="PF00078"/>
    </source>
</evidence>
<dbReference type="RefSeq" id="XP_071933829.1">
    <property type="nucleotide sequence ID" value="XM_072077728.1"/>
</dbReference>
<organism evidence="2 3">
    <name type="scientific">Coffea arabica</name>
    <name type="common">Arabian coffee</name>
    <dbReference type="NCBI Taxonomy" id="13443"/>
    <lineage>
        <taxon>Eukaryota</taxon>
        <taxon>Viridiplantae</taxon>
        <taxon>Streptophyta</taxon>
        <taxon>Embryophyta</taxon>
        <taxon>Tracheophyta</taxon>
        <taxon>Spermatophyta</taxon>
        <taxon>Magnoliopsida</taxon>
        <taxon>eudicotyledons</taxon>
        <taxon>Gunneridae</taxon>
        <taxon>Pentapetalae</taxon>
        <taxon>asterids</taxon>
        <taxon>lamiids</taxon>
        <taxon>Gentianales</taxon>
        <taxon>Rubiaceae</taxon>
        <taxon>Ixoroideae</taxon>
        <taxon>Gardenieae complex</taxon>
        <taxon>Bertiereae - Coffeeae clade</taxon>
        <taxon>Coffeeae</taxon>
        <taxon>Coffea</taxon>
    </lineage>
</organism>
<dbReference type="InterPro" id="IPR052343">
    <property type="entry name" value="Retrotransposon-Effector_Assoc"/>
</dbReference>
<gene>
    <name evidence="3" type="primary">LOC140036355</name>
</gene>
<evidence type="ECO:0000313" key="3">
    <source>
        <dbReference type="RefSeq" id="XP_071933829.1"/>
    </source>
</evidence>
<dbReference type="Pfam" id="PF00078">
    <property type="entry name" value="RVT_1"/>
    <property type="match status" value="1"/>
</dbReference>
<dbReference type="Proteomes" id="UP001652660">
    <property type="component" value="Chromosome 2e"/>
</dbReference>
<dbReference type="GeneID" id="140036355"/>
<dbReference type="PANTHER" id="PTHR46890:SF48">
    <property type="entry name" value="RNA-DIRECTED DNA POLYMERASE"/>
    <property type="match status" value="1"/>
</dbReference>
<name>A0ABM4WPW9_COFAR</name>